<accession>A0A3B0YY74</accession>
<keyword evidence="1" id="KW-0472">Membrane</keyword>
<keyword evidence="1" id="KW-0812">Transmembrane</keyword>
<proteinExistence type="predicted"/>
<evidence type="ECO:0000313" key="2">
    <source>
        <dbReference type="EMBL" id="VAW73874.1"/>
    </source>
</evidence>
<keyword evidence="1" id="KW-1133">Transmembrane helix</keyword>
<organism evidence="2">
    <name type="scientific">hydrothermal vent metagenome</name>
    <dbReference type="NCBI Taxonomy" id="652676"/>
    <lineage>
        <taxon>unclassified sequences</taxon>
        <taxon>metagenomes</taxon>
        <taxon>ecological metagenomes</taxon>
    </lineage>
</organism>
<dbReference type="EMBL" id="UOFL01000049">
    <property type="protein sequence ID" value="VAW73874.1"/>
    <property type="molecule type" value="Genomic_DNA"/>
</dbReference>
<gene>
    <name evidence="2" type="ORF">MNBD_GAMMA12-3726</name>
</gene>
<evidence type="ECO:0000256" key="1">
    <source>
        <dbReference type="SAM" id="Phobius"/>
    </source>
</evidence>
<sequence>MLFKIFAGHTLVEALLALLIISIAWLTLQTLAQKSLSKNMTLDKQIIRLFNDKSQHENKVMSCYLNNITQCFQ</sequence>
<reference evidence="2" key="1">
    <citation type="submission" date="2018-06" db="EMBL/GenBank/DDBJ databases">
        <authorList>
            <person name="Zhirakovskaya E."/>
        </authorList>
    </citation>
    <scope>NUCLEOTIDE SEQUENCE</scope>
</reference>
<dbReference type="AlphaFoldDB" id="A0A3B0YY74"/>
<feature type="transmembrane region" description="Helical" evidence="1">
    <location>
        <begin position="6"/>
        <end position="28"/>
    </location>
</feature>
<name>A0A3B0YY74_9ZZZZ</name>
<protein>
    <submittedName>
        <fullName evidence="2">Uncharacterized protein</fullName>
    </submittedName>
</protein>